<dbReference type="Proteomes" id="UP001062901">
    <property type="component" value="Unassembled WGS sequence"/>
</dbReference>
<evidence type="ECO:0000313" key="2">
    <source>
        <dbReference type="EMBL" id="GBQ05915.1"/>
    </source>
</evidence>
<proteinExistence type="predicted"/>
<name>A0ABQ0NXX3_9PROT</name>
<dbReference type="EMBL" id="BAQD01000008">
    <property type="protein sequence ID" value="GBQ05915.1"/>
    <property type="molecule type" value="Genomic_DNA"/>
</dbReference>
<organism evidence="2 3">
    <name type="scientific">Saccharibacter floricola DSM 15669</name>
    <dbReference type="NCBI Taxonomy" id="1123227"/>
    <lineage>
        <taxon>Bacteria</taxon>
        <taxon>Pseudomonadati</taxon>
        <taxon>Pseudomonadota</taxon>
        <taxon>Alphaproteobacteria</taxon>
        <taxon>Acetobacterales</taxon>
        <taxon>Acetobacteraceae</taxon>
        <taxon>Saccharibacter</taxon>
    </lineage>
</organism>
<protein>
    <recommendedName>
        <fullName evidence="1">Cysteine-rich CPCC domain-containing protein</fullName>
    </recommendedName>
</protein>
<dbReference type="InterPro" id="IPR025983">
    <property type="entry name" value="Cys_rich_CPCC"/>
</dbReference>
<evidence type="ECO:0000259" key="1">
    <source>
        <dbReference type="Pfam" id="PF14206"/>
    </source>
</evidence>
<reference evidence="2" key="1">
    <citation type="submission" date="2013-04" db="EMBL/GenBank/DDBJ databases">
        <title>The genome sequencing project of 58 acetic acid bacteria.</title>
        <authorList>
            <person name="Okamoto-Kainuma A."/>
            <person name="Ishikawa M."/>
            <person name="Umino S."/>
            <person name="Koizumi Y."/>
            <person name="Shiwa Y."/>
            <person name="Yoshikawa H."/>
            <person name="Matsutani M."/>
            <person name="Matsushita K."/>
        </authorList>
    </citation>
    <scope>NUCLEOTIDE SEQUENCE</scope>
    <source>
        <strain evidence="2">DSM 15669</strain>
    </source>
</reference>
<dbReference type="Pfam" id="PF14206">
    <property type="entry name" value="Cys_rich_CPCC"/>
    <property type="match status" value="1"/>
</dbReference>
<sequence>MLINYSKRHKLERKMAIGMTLNRLPNFIHIPPKETLIRKRENGDILFYDSKTNIFAAKVFRGTLKISQIIGRISRMYDVEYKCPVCGELTLGEDGGYEICPVCGWEDDLYQRRHPDSDGGANSLSLNDYKKKYLSKLQGK</sequence>
<comment type="caution">
    <text evidence="2">The sequence shown here is derived from an EMBL/GenBank/DDBJ whole genome shotgun (WGS) entry which is preliminary data.</text>
</comment>
<accession>A0ABQ0NXX3</accession>
<dbReference type="SUPFAM" id="SSF57802">
    <property type="entry name" value="Rubredoxin-like"/>
    <property type="match status" value="1"/>
</dbReference>
<keyword evidence="3" id="KW-1185">Reference proteome</keyword>
<evidence type="ECO:0000313" key="3">
    <source>
        <dbReference type="Proteomes" id="UP001062901"/>
    </source>
</evidence>
<dbReference type="RefSeq" id="WP_018981290.1">
    <property type="nucleotide sequence ID" value="NZ_BAQD01000008.1"/>
</dbReference>
<gene>
    <name evidence="2" type="ORF">AA15669_0697</name>
</gene>
<feature type="domain" description="Cysteine-rich CPCC" evidence="1">
    <location>
        <begin position="81"/>
        <end position="133"/>
    </location>
</feature>